<name>A0AB34J097_PRYPA</name>
<dbReference type="GO" id="GO:0004198">
    <property type="term" value="F:calcium-dependent cysteine-type endopeptidase activity"/>
    <property type="evidence" value="ECO:0007669"/>
    <property type="project" value="InterPro"/>
</dbReference>
<dbReference type="PRINTS" id="PR00704">
    <property type="entry name" value="CALPAIN"/>
</dbReference>
<evidence type="ECO:0000256" key="1">
    <source>
        <dbReference type="ARBA" id="ARBA00007623"/>
    </source>
</evidence>
<dbReference type="Proteomes" id="UP001515480">
    <property type="component" value="Unassembled WGS sequence"/>
</dbReference>
<feature type="active site" evidence="5">
    <location>
        <position position="147"/>
    </location>
</feature>
<comment type="similarity">
    <text evidence="1">Belongs to the peptidase C2 family.</text>
</comment>
<feature type="domain" description="Calpain catalytic" evidence="8">
    <location>
        <begin position="92"/>
        <end position="342"/>
    </location>
</feature>
<dbReference type="SMART" id="SM00230">
    <property type="entry name" value="CysPc"/>
    <property type="match status" value="1"/>
</dbReference>
<dbReference type="Gene3D" id="2.60.120.380">
    <property type="match status" value="2"/>
</dbReference>
<dbReference type="EMBL" id="JBGBPQ010000015">
    <property type="protein sequence ID" value="KAL1510616.1"/>
    <property type="molecule type" value="Genomic_DNA"/>
</dbReference>
<dbReference type="InterPro" id="IPR036213">
    <property type="entry name" value="Calpain_III_sf"/>
</dbReference>
<dbReference type="PANTHER" id="PTHR10183:SF379">
    <property type="entry name" value="CALPAIN-5"/>
    <property type="match status" value="1"/>
</dbReference>
<proteinExistence type="inferred from homology"/>
<feature type="region of interest" description="Disordered" evidence="7">
    <location>
        <begin position="675"/>
        <end position="694"/>
    </location>
</feature>
<comment type="caution">
    <text evidence="9">The sequence shown here is derived from an EMBL/GenBank/DDBJ whole genome shotgun (WGS) entry which is preliminary data.</text>
</comment>
<accession>A0AB34J097</accession>
<dbReference type="PROSITE" id="PS50203">
    <property type="entry name" value="CALPAIN_CAT"/>
    <property type="match status" value="1"/>
</dbReference>
<evidence type="ECO:0000313" key="9">
    <source>
        <dbReference type="EMBL" id="KAL1510616.1"/>
    </source>
</evidence>
<keyword evidence="2" id="KW-0645">Protease</keyword>
<dbReference type="Pfam" id="PF00648">
    <property type="entry name" value="Peptidase_C2"/>
    <property type="match status" value="1"/>
</dbReference>
<organism evidence="9 10">
    <name type="scientific">Prymnesium parvum</name>
    <name type="common">Toxic golden alga</name>
    <dbReference type="NCBI Taxonomy" id="97485"/>
    <lineage>
        <taxon>Eukaryota</taxon>
        <taxon>Haptista</taxon>
        <taxon>Haptophyta</taxon>
        <taxon>Prymnesiophyceae</taxon>
        <taxon>Prymnesiales</taxon>
        <taxon>Prymnesiaceae</taxon>
        <taxon>Prymnesium</taxon>
    </lineage>
</organism>
<dbReference type="InterPro" id="IPR022684">
    <property type="entry name" value="Calpain_cysteine_protease"/>
</dbReference>
<dbReference type="GO" id="GO:0006508">
    <property type="term" value="P:proteolysis"/>
    <property type="evidence" value="ECO:0007669"/>
    <property type="project" value="UniProtKB-KW"/>
</dbReference>
<keyword evidence="3" id="KW-0378">Hydrolase</keyword>
<reference evidence="9 10" key="1">
    <citation type="journal article" date="2024" name="Science">
        <title>Giant polyketide synthase enzymes in the biosynthesis of giant marine polyether toxins.</title>
        <authorList>
            <person name="Fallon T.R."/>
            <person name="Shende V.V."/>
            <person name="Wierzbicki I.H."/>
            <person name="Pendleton A.L."/>
            <person name="Watervoot N.F."/>
            <person name="Auber R.P."/>
            <person name="Gonzalez D.J."/>
            <person name="Wisecaver J.H."/>
            <person name="Moore B.S."/>
        </authorList>
    </citation>
    <scope>NUCLEOTIDE SEQUENCE [LARGE SCALE GENOMIC DNA]</scope>
    <source>
        <strain evidence="9 10">12B1</strain>
    </source>
</reference>
<dbReference type="InterPro" id="IPR038765">
    <property type="entry name" value="Papain-like_cys_pep_sf"/>
</dbReference>
<protein>
    <recommendedName>
        <fullName evidence="8">Calpain catalytic domain-containing protein</fullName>
    </recommendedName>
</protein>
<evidence type="ECO:0000256" key="4">
    <source>
        <dbReference type="ARBA" id="ARBA00022807"/>
    </source>
</evidence>
<evidence type="ECO:0000313" key="10">
    <source>
        <dbReference type="Proteomes" id="UP001515480"/>
    </source>
</evidence>
<evidence type="ECO:0000256" key="6">
    <source>
        <dbReference type="PROSITE-ProRule" id="PRU00239"/>
    </source>
</evidence>
<evidence type="ECO:0000259" key="8">
    <source>
        <dbReference type="PROSITE" id="PS50203"/>
    </source>
</evidence>
<evidence type="ECO:0000256" key="2">
    <source>
        <dbReference type="ARBA" id="ARBA00022670"/>
    </source>
</evidence>
<dbReference type="AlphaFoldDB" id="A0AB34J097"/>
<comment type="caution">
    <text evidence="6">Lacks conserved residue(s) required for the propagation of feature annotation.</text>
</comment>
<feature type="compositionally biased region" description="Basic and acidic residues" evidence="7">
    <location>
        <begin position="683"/>
        <end position="693"/>
    </location>
</feature>
<gene>
    <name evidence="9" type="ORF">AB1Y20_006917</name>
</gene>
<sequence length="939" mass="101182">MPPSTISPATISPASILHLHHLSHLHRPRSLPPPPSAISTAFSLHHLSRHHPPSLLPPNLLRLHRLFSSIPVPHLRPRTSRFLLHMSTEQYMYVDESFPPHIALPLDLPQPATWIRYSELWPRESLPPAPAAISEPEAIVQGALGDCWLLAPLIGLAARHPDRVRDLFRGCVPSQVREEGRATLRFFVLGGWQEVTIDTLLPCDDERRPLYCGRHGAGWAALLEKAYAKLRGSYGALHAGGRSLEALVDLTGGVAERHAPRDAIGAPRDDGEDESERKAAEAALLLRMRRWLERGHLLCCSQKEAAEAAAHAHCVLEVAAPRGEICARVRDPSGVGSARDSWHSYADFVARFDRVAVCFLPSDAAAPRRQPHAAALSLRHSERLDELRGGTPAGARWCLNPQWRLRAPRKARVIVAFAQSEQAHLLRREAPASCVASPGVRGGCLLLDMRGLVRKRVAVLSILCPEPEALKRRPSRPAEFSDRIWCIDKHQLLCEAGPSNQRELTLTFSASAAVTYVIAPHLAHPSAGRFLLRVFSDHPCAIDPLPRLVESPPHVAAWDASTAGGRTPAASWAANPQFALCAPRGTRALLLLERCESEAGGGGGRAYAAAEAVGLTVVDASSGGAARAEGGVAVLSGMNGDVRAAGGGVLYAAHPALLLSESTLDEKGFAGAAGGWKRRGGGRRREGAAREEGSAEEADALLRRVRRLHTAAAEDVRLEEGFHSAAWAHGLLSIAALAPLVVVPSTQASGQHGRFRLTLLSEAPVAIRQLPAGFSASAAGEWRRISPTRNNAGGCRSESTWGCNPQEEGQVMATGQDGDTLQEVTVKVSLTRPEKAWAAALRNPTRVADAMLGLCILLDHRDVQGQRAELRGRLDAPGSLRLIHETCFGPSCELSSTLQIQLPSWAQLLLIPSTFSPGQFGPFNIAVHSDCPVDLQECV</sequence>
<dbReference type="SUPFAM" id="SSF54001">
    <property type="entry name" value="Cysteine proteinases"/>
    <property type="match status" value="1"/>
</dbReference>
<evidence type="ECO:0000256" key="7">
    <source>
        <dbReference type="SAM" id="MobiDB-lite"/>
    </source>
</evidence>
<evidence type="ECO:0000256" key="5">
    <source>
        <dbReference type="PIRSR" id="PIRSR622684-1"/>
    </source>
</evidence>
<keyword evidence="10" id="KW-1185">Reference proteome</keyword>
<keyword evidence="4" id="KW-0788">Thiol protease</keyword>
<dbReference type="PANTHER" id="PTHR10183">
    <property type="entry name" value="CALPAIN"/>
    <property type="match status" value="1"/>
</dbReference>
<dbReference type="SUPFAM" id="SSF49758">
    <property type="entry name" value="Calpain large subunit, middle domain (domain III)"/>
    <property type="match status" value="3"/>
</dbReference>
<dbReference type="InterPro" id="IPR001300">
    <property type="entry name" value="Peptidase_C2_calpain_cat"/>
</dbReference>
<evidence type="ECO:0000256" key="3">
    <source>
        <dbReference type="ARBA" id="ARBA00022801"/>
    </source>
</evidence>